<name>A0A7K1UK19_9MICC</name>
<organism evidence="3 4">
    <name type="scientific">Nesterenkonia alkaliphila</name>
    <dbReference type="NCBI Taxonomy" id="1463631"/>
    <lineage>
        <taxon>Bacteria</taxon>
        <taxon>Bacillati</taxon>
        <taxon>Actinomycetota</taxon>
        <taxon>Actinomycetes</taxon>
        <taxon>Micrococcales</taxon>
        <taxon>Micrococcaceae</taxon>
        <taxon>Nesterenkonia</taxon>
    </lineage>
</organism>
<evidence type="ECO:0000256" key="1">
    <source>
        <dbReference type="SAM" id="MobiDB-lite"/>
    </source>
</evidence>
<dbReference type="AlphaFoldDB" id="A0A7K1UK19"/>
<proteinExistence type="predicted"/>
<feature type="compositionally biased region" description="Low complexity" evidence="1">
    <location>
        <begin position="1"/>
        <end position="13"/>
    </location>
</feature>
<dbReference type="InterPro" id="IPR039374">
    <property type="entry name" value="SIP_fam"/>
</dbReference>
<dbReference type="EMBL" id="WRPM01000072">
    <property type="protein sequence ID" value="MVT26820.1"/>
    <property type="molecule type" value="Genomic_DNA"/>
</dbReference>
<dbReference type="InterPro" id="IPR017927">
    <property type="entry name" value="FAD-bd_FR_type"/>
</dbReference>
<dbReference type="Pfam" id="PF04954">
    <property type="entry name" value="SIP"/>
    <property type="match status" value="1"/>
</dbReference>
<dbReference type="InterPro" id="IPR007037">
    <property type="entry name" value="SIP_rossman_dom"/>
</dbReference>
<feature type="domain" description="FAD-binding FR-type" evidence="2">
    <location>
        <begin position="24"/>
        <end position="149"/>
    </location>
</feature>
<feature type="region of interest" description="Disordered" evidence="1">
    <location>
        <begin position="1"/>
        <end position="24"/>
    </location>
</feature>
<dbReference type="InterPro" id="IPR017938">
    <property type="entry name" value="Riboflavin_synthase-like_b-brl"/>
</dbReference>
<dbReference type="OrthoDB" id="9814826at2"/>
<evidence type="ECO:0000313" key="3">
    <source>
        <dbReference type="EMBL" id="MVT26820.1"/>
    </source>
</evidence>
<dbReference type="Pfam" id="PF08021">
    <property type="entry name" value="FAD_binding_9"/>
    <property type="match status" value="1"/>
</dbReference>
<dbReference type="FunFam" id="2.40.30.10:FF:000131">
    <property type="entry name" value="NADPH-dependent ferric siderophore reductase"/>
    <property type="match status" value="1"/>
</dbReference>
<dbReference type="InterPro" id="IPR039261">
    <property type="entry name" value="FNR_nucleotide-bd"/>
</dbReference>
<dbReference type="Gene3D" id="3.40.50.80">
    <property type="entry name" value="Nucleotide-binding domain of ferredoxin-NADP reductase (FNR) module"/>
    <property type="match status" value="1"/>
</dbReference>
<gene>
    <name evidence="3" type="ORF">GNZ21_10700</name>
</gene>
<dbReference type="Proteomes" id="UP000460157">
    <property type="component" value="Unassembled WGS sequence"/>
</dbReference>
<evidence type="ECO:0000313" key="4">
    <source>
        <dbReference type="Proteomes" id="UP000460157"/>
    </source>
</evidence>
<dbReference type="RefSeq" id="WP_157324151.1">
    <property type="nucleotide sequence ID" value="NZ_BMFX01000004.1"/>
</dbReference>
<reference evidence="3 4" key="1">
    <citation type="submission" date="2019-12" db="EMBL/GenBank/DDBJ databases">
        <title>Nesterenkonia muleiensis sp. nov., a novel actinobacterium isolated from sap of Populus euphratica.</title>
        <authorList>
            <person name="Wang R."/>
        </authorList>
    </citation>
    <scope>NUCLEOTIDE SEQUENCE [LARGE SCALE GENOMIC DNA]</scope>
    <source>
        <strain evidence="3 4">F10</strain>
    </source>
</reference>
<sequence length="291" mass="32411">MTADPTTTSETTPPAAPRPARKPRVQRMLKVVRTEQLTPHMVRVVLGGEQFGDIEFKADTDQYIKLLFADPALELSRPYDMETLREQLAPELMPVTRTYTIRHIDWENRQIWVDFVIHGDQGIAGPWAAHAQPGDVISFFGPGSGYSPRPEADFHLIAGDESALPAISAALEGLGEQARGAVVLEVRDSSEEVPLSVPPGVELTWLHRGEFTPESAALAEYLQALEIPAGDVQVFIHGEREQMKLIRRLLVEQRGLPRKGMSLSAYWAYGRVEDQFQAEKRTPLGRIDPEA</sequence>
<evidence type="ECO:0000259" key="2">
    <source>
        <dbReference type="PROSITE" id="PS51384"/>
    </source>
</evidence>
<dbReference type="PANTHER" id="PTHR30157:SF0">
    <property type="entry name" value="NADPH-DEPENDENT FERRIC-CHELATE REDUCTASE"/>
    <property type="match status" value="1"/>
</dbReference>
<dbReference type="PANTHER" id="PTHR30157">
    <property type="entry name" value="FERRIC REDUCTASE, NADPH-DEPENDENT"/>
    <property type="match status" value="1"/>
</dbReference>
<dbReference type="InterPro" id="IPR013113">
    <property type="entry name" value="SIP_FAD-bd"/>
</dbReference>
<dbReference type="CDD" id="cd06193">
    <property type="entry name" value="siderophore_interacting"/>
    <property type="match status" value="1"/>
</dbReference>
<accession>A0A7K1UK19</accession>
<keyword evidence="4" id="KW-1185">Reference proteome</keyword>
<protein>
    <submittedName>
        <fullName evidence="3">Siderophore-interacting protein</fullName>
    </submittedName>
</protein>
<dbReference type="PROSITE" id="PS51384">
    <property type="entry name" value="FAD_FR"/>
    <property type="match status" value="1"/>
</dbReference>
<dbReference type="Gene3D" id="2.40.30.10">
    <property type="entry name" value="Translation factors"/>
    <property type="match status" value="1"/>
</dbReference>
<comment type="caution">
    <text evidence="3">The sequence shown here is derived from an EMBL/GenBank/DDBJ whole genome shotgun (WGS) entry which is preliminary data.</text>
</comment>
<dbReference type="GO" id="GO:0016491">
    <property type="term" value="F:oxidoreductase activity"/>
    <property type="evidence" value="ECO:0007669"/>
    <property type="project" value="InterPro"/>
</dbReference>
<dbReference type="SUPFAM" id="SSF63380">
    <property type="entry name" value="Riboflavin synthase domain-like"/>
    <property type="match status" value="1"/>
</dbReference>